<protein>
    <recommendedName>
        <fullName evidence="5">Transmembrane protein</fullName>
    </recommendedName>
</protein>
<dbReference type="EMBL" id="BKAD01000008">
    <property type="protein sequence ID" value="GEP29797.1"/>
    <property type="molecule type" value="Genomic_DNA"/>
</dbReference>
<name>A0A512L5P1_9PROT</name>
<feature type="transmembrane region" description="Helical" evidence="2">
    <location>
        <begin position="92"/>
        <end position="114"/>
    </location>
</feature>
<evidence type="ECO:0000256" key="2">
    <source>
        <dbReference type="SAM" id="Phobius"/>
    </source>
</evidence>
<sequence length="210" mass="23389">MYKHLPLPIRFAGPHKRVLYAVFALLWLSGALWLGFHYFLRAPGEFGATAHPLEIWWLRLHGLMGFAMLVAAGSVLPIHTRRAWHLHKNRSTGFLLQTVLLWLSLTGYALYYFATDANAAWLPLLHWVVGLALPLMLVLHIQRGRAAPQTVFKPVSAPDTYLNPPASPTPFSVASQPNTACSAERKNHASPQTETGASGDPHHTLVQRPR</sequence>
<feature type="transmembrane region" description="Helical" evidence="2">
    <location>
        <begin position="60"/>
        <end position="80"/>
    </location>
</feature>
<dbReference type="AlphaFoldDB" id="A0A512L5P1"/>
<keyword evidence="2" id="KW-0472">Membrane</keyword>
<reference evidence="3 4" key="1">
    <citation type="submission" date="2019-07" db="EMBL/GenBank/DDBJ databases">
        <title>Whole genome shotgun sequence of Thiobacillus plumbophilus NBRC 107929.</title>
        <authorList>
            <person name="Hosoyama A."/>
            <person name="Uohara A."/>
            <person name="Ohji S."/>
            <person name="Ichikawa N."/>
        </authorList>
    </citation>
    <scope>NUCLEOTIDE SEQUENCE [LARGE SCALE GENOMIC DNA]</scope>
    <source>
        <strain evidence="3 4">NBRC 107929</strain>
    </source>
</reference>
<feature type="transmembrane region" description="Helical" evidence="2">
    <location>
        <begin position="120"/>
        <end position="139"/>
    </location>
</feature>
<feature type="region of interest" description="Disordered" evidence="1">
    <location>
        <begin position="166"/>
        <end position="210"/>
    </location>
</feature>
<evidence type="ECO:0008006" key="5">
    <source>
        <dbReference type="Google" id="ProtNLM"/>
    </source>
</evidence>
<dbReference type="OrthoDB" id="6228034at2"/>
<gene>
    <name evidence="3" type="ORF">TPL01_09350</name>
</gene>
<keyword evidence="2" id="KW-1133">Transmembrane helix</keyword>
<proteinExistence type="predicted"/>
<accession>A0A512L5P1</accession>
<keyword evidence="2" id="KW-0812">Transmembrane</keyword>
<evidence type="ECO:0000313" key="4">
    <source>
        <dbReference type="Proteomes" id="UP000321337"/>
    </source>
</evidence>
<dbReference type="RefSeq" id="WP_147071266.1">
    <property type="nucleotide sequence ID" value="NZ_AP021884.1"/>
</dbReference>
<feature type="transmembrane region" description="Helical" evidence="2">
    <location>
        <begin position="20"/>
        <end position="40"/>
    </location>
</feature>
<comment type="caution">
    <text evidence="3">The sequence shown here is derived from an EMBL/GenBank/DDBJ whole genome shotgun (WGS) entry which is preliminary data.</text>
</comment>
<keyword evidence="4" id="KW-1185">Reference proteome</keyword>
<evidence type="ECO:0000313" key="3">
    <source>
        <dbReference type="EMBL" id="GEP29797.1"/>
    </source>
</evidence>
<evidence type="ECO:0000256" key="1">
    <source>
        <dbReference type="SAM" id="MobiDB-lite"/>
    </source>
</evidence>
<feature type="compositionally biased region" description="Polar residues" evidence="1">
    <location>
        <begin position="169"/>
        <end position="181"/>
    </location>
</feature>
<dbReference type="Proteomes" id="UP000321337">
    <property type="component" value="Unassembled WGS sequence"/>
</dbReference>
<organism evidence="3 4">
    <name type="scientific">Sulfuriferula plumbiphila</name>
    <dbReference type="NCBI Taxonomy" id="171865"/>
    <lineage>
        <taxon>Bacteria</taxon>
        <taxon>Pseudomonadati</taxon>
        <taxon>Pseudomonadota</taxon>
        <taxon>Betaproteobacteria</taxon>
        <taxon>Nitrosomonadales</taxon>
        <taxon>Sulfuricellaceae</taxon>
        <taxon>Sulfuriferula</taxon>
    </lineage>
</organism>